<organism evidence="1 2">
    <name type="scientific">Corchorus olitorius</name>
    <dbReference type="NCBI Taxonomy" id="93759"/>
    <lineage>
        <taxon>Eukaryota</taxon>
        <taxon>Viridiplantae</taxon>
        <taxon>Streptophyta</taxon>
        <taxon>Embryophyta</taxon>
        <taxon>Tracheophyta</taxon>
        <taxon>Spermatophyta</taxon>
        <taxon>Magnoliopsida</taxon>
        <taxon>eudicotyledons</taxon>
        <taxon>Gunneridae</taxon>
        <taxon>Pentapetalae</taxon>
        <taxon>rosids</taxon>
        <taxon>malvids</taxon>
        <taxon>Malvales</taxon>
        <taxon>Malvaceae</taxon>
        <taxon>Grewioideae</taxon>
        <taxon>Apeibeae</taxon>
        <taxon>Corchorus</taxon>
    </lineage>
</organism>
<dbReference type="EMBL" id="AWUE01024281">
    <property type="protein sequence ID" value="OMO51188.1"/>
    <property type="molecule type" value="Genomic_DNA"/>
</dbReference>
<evidence type="ECO:0000313" key="1">
    <source>
        <dbReference type="EMBL" id="OMO51188.1"/>
    </source>
</evidence>
<proteinExistence type="predicted"/>
<sequence length="44" mass="4901">MLVSPLSSQIRPEILRKQPLNLRIRPNPNPNPASDLADLAIEVL</sequence>
<dbReference type="Proteomes" id="UP000187203">
    <property type="component" value="Unassembled WGS sequence"/>
</dbReference>
<name>A0A1R3FZC9_9ROSI</name>
<accession>A0A1R3FZC9</accession>
<gene>
    <name evidence="1" type="ORF">COLO4_37782</name>
</gene>
<evidence type="ECO:0000313" key="2">
    <source>
        <dbReference type="Proteomes" id="UP000187203"/>
    </source>
</evidence>
<reference evidence="2" key="1">
    <citation type="submission" date="2013-09" db="EMBL/GenBank/DDBJ databases">
        <title>Corchorus olitorius genome sequencing.</title>
        <authorList>
            <person name="Alam M."/>
            <person name="Haque M.S."/>
            <person name="Islam M.S."/>
            <person name="Emdad E.M."/>
            <person name="Islam M.M."/>
            <person name="Ahmed B."/>
            <person name="Halim A."/>
            <person name="Hossen Q.M.M."/>
            <person name="Hossain M.Z."/>
            <person name="Ahmed R."/>
            <person name="Khan M.M."/>
            <person name="Islam R."/>
            <person name="Rashid M.M."/>
            <person name="Khan S.A."/>
            <person name="Rahman M.S."/>
            <person name="Alam M."/>
            <person name="Yahiya A.S."/>
            <person name="Khan M.S."/>
            <person name="Azam M.S."/>
            <person name="Haque T."/>
            <person name="Lashkar M.Z.H."/>
            <person name="Akhand A.I."/>
            <person name="Morshed G."/>
            <person name="Roy S."/>
            <person name="Uddin K.S."/>
            <person name="Rabeya T."/>
            <person name="Hossain A.S."/>
            <person name="Chowdhury A."/>
            <person name="Snigdha A.R."/>
            <person name="Mortoza M.S."/>
            <person name="Matin S.A."/>
            <person name="Hoque S.M.E."/>
            <person name="Islam M.K."/>
            <person name="Roy D.K."/>
            <person name="Haider R."/>
            <person name="Moosa M.M."/>
            <person name="Elias S.M."/>
            <person name="Hasan A.M."/>
            <person name="Jahan S."/>
            <person name="Shafiuddin M."/>
            <person name="Mahmood N."/>
            <person name="Shommy N.S."/>
        </authorList>
    </citation>
    <scope>NUCLEOTIDE SEQUENCE [LARGE SCALE GENOMIC DNA]</scope>
    <source>
        <strain evidence="2">cv. O-4</strain>
    </source>
</reference>
<dbReference type="AlphaFoldDB" id="A0A1R3FZC9"/>
<comment type="caution">
    <text evidence="1">The sequence shown here is derived from an EMBL/GenBank/DDBJ whole genome shotgun (WGS) entry which is preliminary data.</text>
</comment>
<protein>
    <submittedName>
        <fullName evidence="1">Uncharacterized protein</fullName>
    </submittedName>
</protein>
<keyword evidence="2" id="KW-1185">Reference proteome</keyword>